<reference evidence="2" key="1">
    <citation type="journal article" date="2020" name="Stud. Mycol.">
        <title>101 Dothideomycetes genomes: a test case for predicting lifestyles and emergence of pathogens.</title>
        <authorList>
            <person name="Haridas S."/>
            <person name="Albert R."/>
            <person name="Binder M."/>
            <person name="Bloem J."/>
            <person name="Labutti K."/>
            <person name="Salamov A."/>
            <person name="Andreopoulos B."/>
            <person name="Baker S."/>
            <person name="Barry K."/>
            <person name="Bills G."/>
            <person name="Bluhm B."/>
            <person name="Cannon C."/>
            <person name="Castanera R."/>
            <person name="Culley D."/>
            <person name="Daum C."/>
            <person name="Ezra D."/>
            <person name="Gonzalez J."/>
            <person name="Henrissat B."/>
            <person name="Kuo A."/>
            <person name="Liang C."/>
            <person name="Lipzen A."/>
            <person name="Lutzoni F."/>
            <person name="Magnuson J."/>
            <person name="Mondo S."/>
            <person name="Nolan M."/>
            <person name="Ohm R."/>
            <person name="Pangilinan J."/>
            <person name="Park H.-J."/>
            <person name="Ramirez L."/>
            <person name="Alfaro M."/>
            <person name="Sun H."/>
            <person name="Tritt A."/>
            <person name="Yoshinaga Y."/>
            <person name="Zwiers L.-H."/>
            <person name="Turgeon B."/>
            <person name="Goodwin S."/>
            <person name="Spatafora J."/>
            <person name="Crous P."/>
            <person name="Grigoriev I."/>
        </authorList>
    </citation>
    <scope>NUCLEOTIDE SEQUENCE</scope>
    <source>
        <strain evidence="2">CBS 123094</strain>
    </source>
</reference>
<evidence type="ECO:0000313" key="2">
    <source>
        <dbReference type="EMBL" id="KAF2007517.1"/>
    </source>
</evidence>
<keyword evidence="3" id="KW-1185">Reference proteome</keyword>
<feature type="compositionally biased region" description="Pro residues" evidence="1">
    <location>
        <begin position="35"/>
        <end position="44"/>
    </location>
</feature>
<feature type="compositionally biased region" description="Pro residues" evidence="1">
    <location>
        <begin position="155"/>
        <end position="166"/>
    </location>
</feature>
<sequence>MRIGNMELLLGEVGLLAQPEEVKLEVLNQTRSDLPSPPKIPPRPKTNEEPFFLTDFTSSSAHLKLPCSQRPPFLHVPTPNHPYLIRQSPSAPGTVKHTPWFLPPSRSHQEPPRYSGYVMPQPVVYSQRPPNEYSPRSYGYYPNPTPTVTSTQTPPAAPSPVPPPNSYPSKPKPSEHISLRPRLQRKEIQQYSDSEDSDEEWEIDVQHNRARETKEYGIQQLKTRENGERQAETQKNKNKELETEESREKQGETKEDDDDTVWETEDDNEGLETEREAKKAQQRVKLRKGHQLWMTHQRRLKVGVQVRMSTYQRQQTKV</sequence>
<name>A0A6A5X3N6_9PLEO</name>
<feature type="region of interest" description="Disordered" evidence="1">
    <location>
        <begin position="27"/>
        <end position="49"/>
    </location>
</feature>
<dbReference type="Proteomes" id="UP000799779">
    <property type="component" value="Unassembled WGS sequence"/>
</dbReference>
<feature type="compositionally biased region" description="Basic and acidic residues" evidence="1">
    <location>
        <begin position="204"/>
        <end position="215"/>
    </location>
</feature>
<dbReference type="AlphaFoldDB" id="A0A6A5X3N6"/>
<evidence type="ECO:0000313" key="3">
    <source>
        <dbReference type="Proteomes" id="UP000799779"/>
    </source>
</evidence>
<organism evidence="2 3">
    <name type="scientific">Amniculicola lignicola CBS 123094</name>
    <dbReference type="NCBI Taxonomy" id="1392246"/>
    <lineage>
        <taxon>Eukaryota</taxon>
        <taxon>Fungi</taxon>
        <taxon>Dikarya</taxon>
        <taxon>Ascomycota</taxon>
        <taxon>Pezizomycotina</taxon>
        <taxon>Dothideomycetes</taxon>
        <taxon>Pleosporomycetidae</taxon>
        <taxon>Pleosporales</taxon>
        <taxon>Amniculicolaceae</taxon>
        <taxon>Amniculicola</taxon>
    </lineage>
</organism>
<evidence type="ECO:0000256" key="1">
    <source>
        <dbReference type="SAM" id="MobiDB-lite"/>
    </source>
</evidence>
<protein>
    <submittedName>
        <fullName evidence="2">Uncharacterized protein</fullName>
    </submittedName>
</protein>
<feature type="compositionally biased region" description="Acidic residues" evidence="1">
    <location>
        <begin position="193"/>
        <end position="203"/>
    </location>
</feature>
<feature type="compositionally biased region" description="Basic and acidic residues" evidence="1">
    <location>
        <begin position="222"/>
        <end position="253"/>
    </location>
</feature>
<gene>
    <name evidence="2" type="ORF">P154DRAFT_569391</name>
</gene>
<feature type="region of interest" description="Disordered" evidence="1">
    <location>
        <begin position="84"/>
        <end position="115"/>
    </location>
</feature>
<feature type="region of interest" description="Disordered" evidence="1">
    <location>
        <begin position="127"/>
        <end position="281"/>
    </location>
</feature>
<proteinExistence type="predicted"/>
<feature type="compositionally biased region" description="Acidic residues" evidence="1">
    <location>
        <begin position="254"/>
        <end position="271"/>
    </location>
</feature>
<feature type="compositionally biased region" description="Basic and acidic residues" evidence="1">
    <location>
        <begin position="172"/>
        <end position="188"/>
    </location>
</feature>
<accession>A0A6A5X3N6</accession>
<dbReference type="EMBL" id="ML977557">
    <property type="protein sequence ID" value="KAF2007517.1"/>
    <property type="molecule type" value="Genomic_DNA"/>
</dbReference>